<dbReference type="RefSeq" id="WP_043144846.1">
    <property type="nucleotide sequence ID" value="NZ_JSUQ01000018.1"/>
</dbReference>
<dbReference type="SUPFAM" id="SSF51294">
    <property type="entry name" value="Hedgehog/intein (Hint) domain"/>
    <property type="match status" value="1"/>
</dbReference>
<dbReference type="InterPro" id="IPR028992">
    <property type="entry name" value="Hedgehog/Intein_dom"/>
</dbReference>
<evidence type="ECO:0000259" key="1">
    <source>
        <dbReference type="Pfam" id="PF13403"/>
    </source>
</evidence>
<keyword evidence="3" id="KW-1185">Reference proteome</keyword>
<gene>
    <name evidence="2" type="ORF">OA50_04150</name>
</gene>
<evidence type="ECO:0000313" key="2">
    <source>
        <dbReference type="EMBL" id="KHQ51369.1"/>
    </source>
</evidence>
<evidence type="ECO:0000313" key="3">
    <source>
        <dbReference type="Proteomes" id="UP000030960"/>
    </source>
</evidence>
<dbReference type="Proteomes" id="UP000030960">
    <property type="component" value="Unassembled WGS sequence"/>
</dbReference>
<dbReference type="InterPro" id="IPR036844">
    <property type="entry name" value="Hint_dom_sf"/>
</dbReference>
<dbReference type="STRING" id="561184.SAMN05216376_11377"/>
<organism evidence="2 3">
    <name type="scientific">Mameliella alba</name>
    <dbReference type="NCBI Taxonomy" id="561184"/>
    <lineage>
        <taxon>Bacteria</taxon>
        <taxon>Pseudomonadati</taxon>
        <taxon>Pseudomonadota</taxon>
        <taxon>Alphaproteobacteria</taxon>
        <taxon>Rhodobacterales</taxon>
        <taxon>Roseobacteraceae</taxon>
        <taxon>Mameliella</taxon>
    </lineage>
</organism>
<dbReference type="Pfam" id="PF13403">
    <property type="entry name" value="Hint_2"/>
    <property type="match status" value="1"/>
</dbReference>
<proteinExistence type="predicted"/>
<feature type="domain" description="Hedgehog/Intein (Hint)" evidence="1">
    <location>
        <begin position="132"/>
        <end position="271"/>
    </location>
</feature>
<dbReference type="EMBL" id="JSUQ01000018">
    <property type="protein sequence ID" value="KHQ51369.1"/>
    <property type="molecule type" value="Genomic_DNA"/>
</dbReference>
<protein>
    <recommendedName>
        <fullName evidence="1">Hedgehog/Intein (Hint) domain-containing protein</fullName>
    </recommendedName>
</protein>
<comment type="caution">
    <text evidence="2">The sequence shown here is derived from an EMBL/GenBank/DDBJ whole genome shotgun (WGS) entry which is preliminary data.</text>
</comment>
<name>A0A0B3SLG2_9RHOB</name>
<accession>A0A0B3SLG2</accession>
<dbReference type="AlphaFoldDB" id="A0A0B3SLG2"/>
<sequence>MSYSLQYQVLNFALLSANFFSDNQTLLLSDVGTTSSPATLEDNDGKLYVGEQMTLDGRTVEMMGSGTAQPGVDLLGLIVPTGTAVDVLVMKDTETGEKLLVYPEGPPNLLSSIAVVLSVDQTGYDLNVTGTICFCPDTHILTPRGPVPVQDLGPGAKVLDYRGAVGTVATTLRSRHLSPAAGQQPVVIEPGAFGEGVPHRRIKVSPQHRICIPGTDPHGPEPLLGPAKGFTGLPQVRLRQADRPVTYIHVVTEQHMLLVAEGIPAESMLIGERSLRTLDKADRRKLSRALGVGEAALEQHPAAQPCGRALGVREARALVEAWRIRAGETGERAWPGHQQPPLRAAS</sequence>
<reference evidence="2 3" key="1">
    <citation type="submission" date="2014-10" db="EMBL/GenBank/DDBJ databases">
        <title>Genome sequence of Ponticoccus sp. strain UMTAT08 isolated from clonal culture of toxic dinoflagellate Alexandrium tamiyavanichii.</title>
        <authorList>
            <person name="Gan H.Y."/>
            <person name="Muhd D.-D."/>
            <person name="Mohd Noor M.E."/>
            <person name="Yeong Y.S."/>
            <person name="Usup G."/>
        </authorList>
    </citation>
    <scope>NUCLEOTIDE SEQUENCE [LARGE SCALE GENOMIC DNA]</scope>
    <source>
        <strain evidence="2 3">UMTAT08</strain>
    </source>
</reference>